<dbReference type="Gene3D" id="2.60.40.640">
    <property type="match status" value="1"/>
</dbReference>
<reference evidence="3" key="1">
    <citation type="journal article" date="2023" name="Mol. Plant Microbe Interact.">
        <title>Elucidating the Obligate Nature and Biological Capacity of an Invasive Fungal Corn Pathogen.</title>
        <authorList>
            <person name="MacCready J.S."/>
            <person name="Roggenkamp E.M."/>
            <person name="Gdanetz K."/>
            <person name="Chilvers M.I."/>
        </authorList>
    </citation>
    <scope>NUCLEOTIDE SEQUENCE</scope>
    <source>
        <strain evidence="3">PM02</strain>
    </source>
</reference>
<feature type="compositionally biased region" description="Low complexity" evidence="1">
    <location>
        <begin position="227"/>
        <end position="237"/>
    </location>
</feature>
<feature type="compositionally biased region" description="Low complexity" evidence="1">
    <location>
        <begin position="818"/>
        <end position="837"/>
    </location>
</feature>
<feature type="region of interest" description="Disordered" evidence="1">
    <location>
        <begin position="265"/>
        <end position="304"/>
    </location>
</feature>
<dbReference type="GO" id="GO:0030674">
    <property type="term" value="F:protein-macromolecule adaptor activity"/>
    <property type="evidence" value="ECO:0007669"/>
    <property type="project" value="TreeGrafter"/>
</dbReference>
<dbReference type="GO" id="GO:0070086">
    <property type="term" value="P:ubiquitin-dependent endocytosis"/>
    <property type="evidence" value="ECO:0007669"/>
    <property type="project" value="TreeGrafter"/>
</dbReference>
<accession>A0AAD9HYX5</accession>
<dbReference type="SMART" id="SM01017">
    <property type="entry name" value="Arrestin_C"/>
    <property type="match status" value="1"/>
</dbReference>
<feature type="domain" description="Arrestin C-terminal-like" evidence="2">
    <location>
        <begin position="706"/>
        <end position="929"/>
    </location>
</feature>
<dbReference type="PANTHER" id="PTHR11188">
    <property type="entry name" value="ARRESTIN DOMAIN CONTAINING PROTEIN"/>
    <property type="match status" value="1"/>
</dbReference>
<dbReference type="PANTHER" id="PTHR11188:SF174">
    <property type="entry name" value="ARRESTIN-RELATED TRAFFICKING ADAPTER 10-RELATED"/>
    <property type="match status" value="1"/>
</dbReference>
<feature type="compositionally biased region" description="Basic and acidic residues" evidence="1">
    <location>
        <begin position="238"/>
        <end position="251"/>
    </location>
</feature>
<dbReference type="InterPro" id="IPR011022">
    <property type="entry name" value="Arrestin_C-like"/>
</dbReference>
<dbReference type="Proteomes" id="UP001217918">
    <property type="component" value="Unassembled WGS sequence"/>
</dbReference>
<feature type="compositionally biased region" description="Polar residues" evidence="1">
    <location>
        <begin position="318"/>
        <end position="328"/>
    </location>
</feature>
<dbReference type="EMBL" id="JAQQPM010000002">
    <property type="protein sequence ID" value="KAK2068021.1"/>
    <property type="molecule type" value="Genomic_DNA"/>
</dbReference>
<name>A0AAD9HYX5_9PEZI</name>
<dbReference type="GO" id="GO:0005829">
    <property type="term" value="C:cytosol"/>
    <property type="evidence" value="ECO:0007669"/>
    <property type="project" value="TreeGrafter"/>
</dbReference>
<feature type="region of interest" description="Disordered" evidence="1">
    <location>
        <begin position="318"/>
        <end position="348"/>
    </location>
</feature>
<organism evidence="3 4">
    <name type="scientific">Phyllachora maydis</name>
    <dbReference type="NCBI Taxonomy" id="1825666"/>
    <lineage>
        <taxon>Eukaryota</taxon>
        <taxon>Fungi</taxon>
        <taxon>Dikarya</taxon>
        <taxon>Ascomycota</taxon>
        <taxon>Pezizomycotina</taxon>
        <taxon>Sordariomycetes</taxon>
        <taxon>Sordariomycetidae</taxon>
        <taxon>Phyllachorales</taxon>
        <taxon>Phyllachoraceae</taxon>
        <taxon>Phyllachora</taxon>
    </lineage>
</organism>
<protein>
    <recommendedName>
        <fullName evidence="2">Arrestin C-terminal-like domain-containing protein</fullName>
    </recommendedName>
</protein>
<feature type="region of interest" description="Disordered" evidence="1">
    <location>
        <begin position="20"/>
        <end position="122"/>
    </location>
</feature>
<proteinExistence type="predicted"/>
<feature type="region of interest" description="Disordered" evidence="1">
    <location>
        <begin position="813"/>
        <end position="837"/>
    </location>
</feature>
<feature type="compositionally biased region" description="Low complexity" evidence="1">
    <location>
        <begin position="1112"/>
        <end position="1122"/>
    </location>
</feature>
<dbReference type="InterPro" id="IPR014752">
    <property type="entry name" value="Arrestin-like_C"/>
</dbReference>
<feature type="compositionally biased region" description="Low complexity" evidence="1">
    <location>
        <begin position="143"/>
        <end position="161"/>
    </location>
</feature>
<comment type="caution">
    <text evidence="3">The sequence shown here is derived from an EMBL/GenBank/DDBJ whole genome shotgun (WGS) entry which is preliminary data.</text>
</comment>
<sequence>MSRHDACSMAEVASSPFQSILEPGLAPPASAATTTTTATAATSTVQPTTGSRRRRPEPYLTSPHGNIFYNPQAPDRRRHRTQATAEAPTTGASSTPLDRDSVFPTPLIQPRQRRPHSIHIVSYPPGFIPHDLRHDLGAQIRLSDSSSRSSNNNITHPQQQPTAPPPQSTLARDRQERAAAKETRKKKEREAKQVRKAERVLKKAEARARKQDCARRKSAASPSSLAQQRQQQQQQRQEQQKHLPVPRESRKNRVLEKIFAAFSISVSSQPEHHPIPPQSHRPRPASANASAYDDPALTRPRTRPRPTSLVVLGRSRLSQTTVPQTTAAEPSADFGLPPPSRGTTGTLPRPTSLISFARRFPQFTALDFDTATVVHEESPPAQAPLPALLVAAEHARTMTASSPVPTAHRHSLMSLSSHGSGSGGVGGGSKNNITTTLAVAAHEAAVPPNSKPIASGSGLACSIVLAEPSVFLTGFDHDGRGRGQESGPASALLRGRLRLDISKNVKIKAVTLKFAGRARTEWPEGIPPLKAELFEEETLRMQTLLFFHAVHEGIWETEYGNQCTFRLKNSGGVGTQDSPNPSTTSLYGGLGSKELKRLSLQSVQSRSFAKGDSPLASVQAHQTAAKGYKVFYPGVYEYAFELPIDHHQLETTRLQYGSVRWELAAAVERAGAFRPTLHGAREVPIVRVPDQMSLEMTEPISISRQWEDQLHYDIIISGKSFPIGGRIPIAFKLTPLAKVQVHKLKVFVTESIEYFTNDRRVTRKDPGRKILLLEKTAGRSLDRQFAASAVHVLSGGELGPERRAEARRAAQLRRTQDAARAGGIRGGAAPEPLPEPTENLLGDLDLGLESYWGSTEIEMNVQMPTCEKMARDKGVRLHPDCSWKNVNVYHWIKIVMRISRADPDDPTGKRRRHFEISIDSPFTVLNCRATQANTLLPQYGEPLTTGTGGCGGGGARQQQQQAMCGCPDAAETTTPLPPDGEAMLSLAAAQTPPPRTVDRVATNQLPAPPAAAHVHAQPRPMHLLRVPSYLPPAFDADEPPPPLTSPSPPPHYDLIVGTPSVDGLADYFSRLADYEDDPELLRHTATPLGEDEEGEVAGAVVLPGGNGGNGGTPTRPQQTGTGSRDEGNEGDFFWMGGRRDARERLRSGGGDHLDDEDSDTPEEDGGVARAHRRGRVNVANPRTPGGGRVPSRSLELQRPVAMELSLAGLSLVGVGRRGTGGAGAAT</sequence>
<dbReference type="Pfam" id="PF02752">
    <property type="entry name" value="Arrestin_C"/>
    <property type="match status" value="1"/>
</dbReference>
<dbReference type="GO" id="GO:0031625">
    <property type="term" value="F:ubiquitin protein ligase binding"/>
    <property type="evidence" value="ECO:0007669"/>
    <property type="project" value="TreeGrafter"/>
</dbReference>
<feature type="compositionally biased region" description="Basic and acidic residues" evidence="1">
    <location>
        <begin position="188"/>
        <end position="215"/>
    </location>
</feature>
<feature type="region of interest" description="Disordered" evidence="1">
    <location>
        <begin position="1101"/>
        <end position="1192"/>
    </location>
</feature>
<evidence type="ECO:0000256" key="1">
    <source>
        <dbReference type="SAM" id="MobiDB-lite"/>
    </source>
</evidence>
<feature type="compositionally biased region" description="Acidic residues" evidence="1">
    <location>
        <begin position="1153"/>
        <end position="1165"/>
    </location>
</feature>
<gene>
    <name evidence="3" type="ORF">P8C59_002695</name>
</gene>
<keyword evidence="4" id="KW-1185">Reference proteome</keyword>
<feature type="compositionally biased region" description="Low complexity" evidence="1">
    <location>
        <begin position="27"/>
        <end position="44"/>
    </location>
</feature>
<dbReference type="AlphaFoldDB" id="A0AAD9HYX5"/>
<evidence type="ECO:0000313" key="4">
    <source>
        <dbReference type="Proteomes" id="UP001217918"/>
    </source>
</evidence>
<feature type="compositionally biased region" description="Basic and acidic residues" evidence="1">
    <location>
        <begin position="1137"/>
        <end position="1152"/>
    </location>
</feature>
<feature type="compositionally biased region" description="Basic and acidic residues" evidence="1">
    <location>
        <begin position="171"/>
        <end position="182"/>
    </location>
</feature>
<dbReference type="InterPro" id="IPR050357">
    <property type="entry name" value="Arrestin_domain-protein"/>
</dbReference>
<feature type="region of interest" description="Disordered" evidence="1">
    <location>
        <begin position="143"/>
        <end position="251"/>
    </location>
</feature>
<evidence type="ECO:0000259" key="2">
    <source>
        <dbReference type="SMART" id="SM01017"/>
    </source>
</evidence>
<evidence type="ECO:0000313" key="3">
    <source>
        <dbReference type="EMBL" id="KAK2068021.1"/>
    </source>
</evidence>